<dbReference type="InterPro" id="IPR018060">
    <property type="entry name" value="HTH_AraC"/>
</dbReference>
<feature type="domain" description="HTH araC/xylS-type" evidence="6">
    <location>
        <begin position="249"/>
        <end position="351"/>
    </location>
</feature>
<keyword evidence="8" id="KW-1185">Reference proteome</keyword>
<keyword evidence="2" id="KW-0238">DNA-binding</keyword>
<feature type="region of interest" description="Disordered" evidence="4">
    <location>
        <begin position="354"/>
        <end position="373"/>
    </location>
</feature>
<keyword evidence="5" id="KW-0472">Membrane</keyword>
<keyword evidence="5" id="KW-0812">Transmembrane</keyword>
<sequence>MSTDPMLIEAMVRGIACGGFLATALIIARVDRSTTPMMGALFHFCRSAHVIAQFPPAMAMLGGWYLLVDIPSIAAAPLSWIFVTEFFGDTRSFNRSKLAVPALVLAIGLTARLLPPESARVLWLINNFINVGLFAHITATVLKSWNGDLVEQRRLAVAPLFLLNVAYGVAVALVQTVELFTFSPRQPSLFAALALVLISGISVWIFGRTTPGLFKTVPRRPVTGPSPADPQRGAAALPEAEAALVAELERLMRVERLYRIENLRISALAMRLGVTEHRLRKLLNGDLGYRNFSAYVAYWRLDEAKQALEDPEQREVPISTIALDSGFQSLAPFNRAFKADTGLTPTSYRRRALKAAGVTPLEEPEAEAGGDAE</sequence>
<feature type="compositionally biased region" description="Acidic residues" evidence="4">
    <location>
        <begin position="362"/>
        <end position="373"/>
    </location>
</feature>
<keyword evidence="3" id="KW-0804">Transcription</keyword>
<feature type="transmembrane region" description="Helical" evidence="5">
    <location>
        <begin position="64"/>
        <end position="86"/>
    </location>
</feature>
<dbReference type="EMBL" id="JBHTJG010000017">
    <property type="protein sequence ID" value="MFD0948743.1"/>
    <property type="molecule type" value="Genomic_DNA"/>
</dbReference>
<dbReference type="PANTHER" id="PTHR43280:SF29">
    <property type="entry name" value="ARAC-FAMILY TRANSCRIPTIONAL REGULATOR"/>
    <property type="match status" value="1"/>
</dbReference>
<dbReference type="PROSITE" id="PS00041">
    <property type="entry name" value="HTH_ARAC_FAMILY_1"/>
    <property type="match status" value="1"/>
</dbReference>
<feature type="transmembrane region" description="Helical" evidence="5">
    <location>
        <begin position="6"/>
        <end position="28"/>
    </location>
</feature>
<keyword evidence="1" id="KW-0805">Transcription regulation</keyword>
<comment type="caution">
    <text evidence="7">The sequence shown here is derived from an EMBL/GenBank/DDBJ whole genome shotgun (WGS) entry which is preliminary data.</text>
</comment>
<keyword evidence="5" id="KW-1133">Transmembrane helix</keyword>
<gene>
    <name evidence="7" type="ORF">ACFQ1E_20565</name>
</gene>
<feature type="transmembrane region" description="Helical" evidence="5">
    <location>
        <begin position="189"/>
        <end position="207"/>
    </location>
</feature>
<accession>A0ABW3HBE6</accession>
<organism evidence="7 8">
    <name type="scientific">Sphingomonas canadensis</name>
    <dbReference type="NCBI Taxonomy" id="1219257"/>
    <lineage>
        <taxon>Bacteria</taxon>
        <taxon>Pseudomonadati</taxon>
        <taxon>Pseudomonadota</taxon>
        <taxon>Alphaproteobacteria</taxon>
        <taxon>Sphingomonadales</taxon>
        <taxon>Sphingomonadaceae</taxon>
        <taxon>Sphingomonas</taxon>
    </lineage>
</organism>
<dbReference type="InterPro" id="IPR018062">
    <property type="entry name" value="HTH_AraC-typ_CS"/>
</dbReference>
<feature type="transmembrane region" description="Helical" evidence="5">
    <location>
        <begin position="154"/>
        <end position="177"/>
    </location>
</feature>
<dbReference type="InterPro" id="IPR009057">
    <property type="entry name" value="Homeodomain-like_sf"/>
</dbReference>
<dbReference type="Gene3D" id="1.10.10.60">
    <property type="entry name" value="Homeodomain-like"/>
    <property type="match status" value="1"/>
</dbReference>
<dbReference type="Proteomes" id="UP001596977">
    <property type="component" value="Unassembled WGS sequence"/>
</dbReference>
<dbReference type="Pfam" id="PF12833">
    <property type="entry name" value="HTH_18"/>
    <property type="match status" value="1"/>
</dbReference>
<protein>
    <submittedName>
        <fullName evidence="7">Helix-turn-helix domain-containing protein</fullName>
    </submittedName>
</protein>
<dbReference type="PROSITE" id="PS01124">
    <property type="entry name" value="HTH_ARAC_FAMILY_2"/>
    <property type="match status" value="1"/>
</dbReference>
<reference evidence="8" key="1">
    <citation type="journal article" date="2019" name="Int. J. Syst. Evol. Microbiol.">
        <title>The Global Catalogue of Microorganisms (GCM) 10K type strain sequencing project: providing services to taxonomists for standard genome sequencing and annotation.</title>
        <authorList>
            <consortium name="The Broad Institute Genomics Platform"/>
            <consortium name="The Broad Institute Genome Sequencing Center for Infectious Disease"/>
            <person name="Wu L."/>
            <person name="Ma J."/>
        </authorList>
    </citation>
    <scope>NUCLEOTIDE SEQUENCE [LARGE SCALE GENOMIC DNA]</scope>
    <source>
        <strain evidence="8">CCUG 62982</strain>
    </source>
</reference>
<feature type="transmembrane region" description="Helical" evidence="5">
    <location>
        <begin position="98"/>
        <end position="115"/>
    </location>
</feature>
<evidence type="ECO:0000256" key="3">
    <source>
        <dbReference type="ARBA" id="ARBA00023163"/>
    </source>
</evidence>
<evidence type="ECO:0000256" key="1">
    <source>
        <dbReference type="ARBA" id="ARBA00023015"/>
    </source>
</evidence>
<dbReference type="RefSeq" id="WP_264946560.1">
    <property type="nucleotide sequence ID" value="NZ_JAPDRA010000016.1"/>
</dbReference>
<feature type="transmembrane region" description="Helical" evidence="5">
    <location>
        <begin position="121"/>
        <end position="142"/>
    </location>
</feature>
<dbReference type="SMART" id="SM00342">
    <property type="entry name" value="HTH_ARAC"/>
    <property type="match status" value="1"/>
</dbReference>
<dbReference type="PANTHER" id="PTHR43280">
    <property type="entry name" value="ARAC-FAMILY TRANSCRIPTIONAL REGULATOR"/>
    <property type="match status" value="1"/>
</dbReference>
<name>A0ABW3HBE6_9SPHN</name>
<evidence type="ECO:0000313" key="8">
    <source>
        <dbReference type="Proteomes" id="UP001596977"/>
    </source>
</evidence>
<evidence type="ECO:0000256" key="5">
    <source>
        <dbReference type="SAM" id="Phobius"/>
    </source>
</evidence>
<evidence type="ECO:0000259" key="6">
    <source>
        <dbReference type="PROSITE" id="PS01124"/>
    </source>
</evidence>
<proteinExistence type="predicted"/>
<evidence type="ECO:0000313" key="7">
    <source>
        <dbReference type="EMBL" id="MFD0948743.1"/>
    </source>
</evidence>
<evidence type="ECO:0000256" key="4">
    <source>
        <dbReference type="SAM" id="MobiDB-lite"/>
    </source>
</evidence>
<evidence type="ECO:0000256" key="2">
    <source>
        <dbReference type="ARBA" id="ARBA00023125"/>
    </source>
</evidence>
<dbReference type="SUPFAM" id="SSF46689">
    <property type="entry name" value="Homeodomain-like"/>
    <property type="match status" value="1"/>
</dbReference>